<dbReference type="InterPro" id="IPR016032">
    <property type="entry name" value="Sig_transdc_resp-reg_C-effctor"/>
</dbReference>
<proteinExistence type="predicted"/>
<evidence type="ECO:0000259" key="5">
    <source>
        <dbReference type="PROSITE" id="PS50110"/>
    </source>
</evidence>
<evidence type="ECO:0000259" key="4">
    <source>
        <dbReference type="PROSITE" id="PS50043"/>
    </source>
</evidence>
<dbReference type="InterPro" id="IPR039420">
    <property type="entry name" value="WalR-like"/>
</dbReference>
<evidence type="ECO:0000256" key="2">
    <source>
        <dbReference type="ARBA" id="ARBA00023125"/>
    </source>
</evidence>
<name>A0ABY3T0B8_9GAMM</name>
<dbReference type="Pfam" id="PF00072">
    <property type="entry name" value="Response_reg"/>
    <property type="match status" value="1"/>
</dbReference>
<dbReference type="SMART" id="SM00421">
    <property type="entry name" value="HTH_LUXR"/>
    <property type="match status" value="1"/>
</dbReference>
<dbReference type="InterPro" id="IPR000792">
    <property type="entry name" value="Tscrpt_reg_LuxR_C"/>
</dbReference>
<accession>A0ABY3T0B8</accession>
<dbReference type="EMBL" id="CP091244">
    <property type="protein sequence ID" value="UJS24455.1"/>
    <property type="molecule type" value="Genomic_DNA"/>
</dbReference>
<dbReference type="SMART" id="SM00448">
    <property type="entry name" value="REC"/>
    <property type="match status" value="1"/>
</dbReference>
<feature type="domain" description="HTH luxR-type" evidence="4">
    <location>
        <begin position="152"/>
        <end position="219"/>
    </location>
</feature>
<keyword evidence="2" id="KW-0238">DNA-binding</keyword>
<keyword evidence="1 3" id="KW-0597">Phosphoprotein</keyword>
<dbReference type="InterPro" id="IPR058245">
    <property type="entry name" value="NreC/VraR/RcsB-like_REC"/>
</dbReference>
<protein>
    <submittedName>
        <fullName evidence="6">Response regulator transcription factor</fullName>
    </submittedName>
</protein>
<organism evidence="6 7">
    <name type="scientific">Thiothrix winogradskyi</name>
    <dbReference type="NCBI Taxonomy" id="96472"/>
    <lineage>
        <taxon>Bacteria</taxon>
        <taxon>Pseudomonadati</taxon>
        <taxon>Pseudomonadota</taxon>
        <taxon>Gammaproteobacteria</taxon>
        <taxon>Thiotrichales</taxon>
        <taxon>Thiotrichaceae</taxon>
        <taxon>Thiothrix</taxon>
    </lineage>
</organism>
<dbReference type="PROSITE" id="PS50110">
    <property type="entry name" value="RESPONSE_REGULATORY"/>
    <property type="match status" value="1"/>
</dbReference>
<dbReference type="PRINTS" id="PR00038">
    <property type="entry name" value="HTHLUXR"/>
</dbReference>
<dbReference type="PROSITE" id="PS50043">
    <property type="entry name" value="HTH_LUXR_2"/>
    <property type="match status" value="1"/>
</dbReference>
<dbReference type="RefSeq" id="WP_236498959.1">
    <property type="nucleotide sequence ID" value="NZ_CP091244.1"/>
</dbReference>
<dbReference type="SUPFAM" id="SSF52172">
    <property type="entry name" value="CheY-like"/>
    <property type="match status" value="1"/>
</dbReference>
<dbReference type="Proteomes" id="UP001054801">
    <property type="component" value="Chromosome"/>
</dbReference>
<dbReference type="CDD" id="cd06170">
    <property type="entry name" value="LuxR_C_like"/>
    <property type="match status" value="1"/>
</dbReference>
<gene>
    <name evidence="6" type="ORF">L2Y54_00065</name>
</gene>
<evidence type="ECO:0000313" key="6">
    <source>
        <dbReference type="EMBL" id="UJS24455.1"/>
    </source>
</evidence>
<feature type="domain" description="Response regulatory" evidence="5">
    <location>
        <begin position="2"/>
        <end position="119"/>
    </location>
</feature>
<reference evidence="6" key="1">
    <citation type="journal article" date="2022" name="Microorganisms">
        <title>Two New Species of Filamentous Sulfur Bacteria of the Genus Thiothrix, Thiothrix winogradskyi sp. nov. and 'Candidatus Thiothrix sulfatifontis' sp. nov.</title>
        <authorList>
            <person name="Ravin N.V."/>
            <person name="Rossetti S."/>
            <person name="Beletsky A.V."/>
            <person name="Kadnikov V.V."/>
            <person name="Rudenko T.S."/>
            <person name="Smolyakov D.D."/>
            <person name="Moskvitina M.I."/>
            <person name="Gureeva M.V."/>
            <person name="Mardanov A.V."/>
            <person name="Grabovich M.Y."/>
        </authorList>
    </citation>
    <scope>NUCLEOTIDE SEQUENCE</scope>
    <source>
        <strain evidence="6">CT3</strain>
    </source>
</reference>
<evidence type="ECO:0000313" key="7">
    <source>
        <dbReference type="Proteomes" id="UP001054801"/>
    </source>
</evidence>
<evidence type="ECO:0000256" key="1">
    <source>
        <dbReference type="ARBA" id="ARBA00022553"/>
    </source>
</evidence>
<dbReference type="PANTHER" id="PTHR43214">
    <property type="entry name" value="TWO-COMPONENT RESPONSE REGULATOR"/>
    <property type="match status" value="1"/>
</dbReference>
<dbReference type="SUPFAM" id="SSF46894">
    <property type="entry name" value="C-terminal effector domain of the bipartite response regulators"/>
    <property type="match status" value="1"/>
</dbReference>
<dbReference type="CDD" id="cd17535">
    <property type="entry name" value="REC_NarL-like"/>
    <property type="match status" value="1"/>
</dbReference>
<keyword evidence="7" id="KW-1185">Reference proteome</keyword>
<sequence length="223" mass="23998">MRILIIDDHPLFREVLRQYVEDSYPNARVFEAGSVPEAMAVLAEYAGFGLITLDVSLPEMDGIAGLALIRAMLPVIPVVMMSGVNDASMARLAMEHGANGYVSKSAGGRELKHAMRMILGGDAYISPCVLISKSTTMQTEPEVKAVPPPIQEEEALSEFGMTPRQLEVCRLLMAGLPNKSIARKLACAEGTVRLHVSAVLRALNASNRTEAARAALRLGIGKI</sequence>
<dbReference type="InterPro" id="IPR001789">
    <property type="entry name" value="Sig_transdc_resp-reg_receiver"/>
</dbReference>
<dbReference type="InterPro" id="IPR011006">
    <property type="entry name" value="CheY-like_superfamily"/>
</dbReference>
<evidence type="ECO:0000256" key="3">
    <source>
        <dbReference type="PROSITE-ProRule" id="PRU00169"/>
    </source>
</evidence>
<dbReference type="Gene3D" id="3.40.50.2300">
    <property type="match status" value="1"/>
</dbReference>
<feature type="modified residue" description="4-aspartylphosphate" evidence="3">
    <location>
        <position position="54"/>
    </location>
</feature>
<dbReference type="Pfam" id="PF00196">
    <property type="entry name" value="GerE"/>
    <property type="match status" value="1"/>
</dbReference>